<keyword evidence="5 9" id="KW-1133">Transmembrane helix</keyword>
<feature type="transmembrane region" description="Helical" evidence="9">
    <location>
        <begin position="203"/>
        <end position="224"/>
    </location>
</feature>
<evidence type="ECO:0000313" key="12">
    <source>
        <dbReference type="RefSeq" id="XP_035825364.1"/>
    </source>
</evidence>
<dbReference type="PROSITE" id="PS01023">
    <property type="entry name" value="PTR2_2"/>
    <property type="match status" value="1"/>
</dbReference>
<evidence type="ECO:0000313" key="11">
    <source>
        <dbReference type="RefSeq" id="XP_005097233.1"/>
    </source>
</evidence>
<feature type="transmembrane region" description="Helical" evidence="9">
    <location>
        <begin position="592"/>
        <end position="612"/>
    </location>
</feature>
<dbReference type="InterPro" id="IPR036259">
    <property type="entry name" value="MFS_trans_sf"/>
</dbReference>
<keyword evidence="4" id="KW-0653">Protein transport</keyword>
<reference evidence="11 12" key="1">
    <citation type="submission" date="2025-05" db="UniProtKB">
        <authorList>
            <consortium name="RefSeq"/>
        </authorList>
    </citation>
    <scope>IDENTIFICATION</scope>
</reference>
<feature type="transmembrane region" description="Helical" evidence="9">
    <location>
        <begin position="559"/>
        <end position="580"/>
    </location>
</feature>
<evidence type="ECO:0000256" key="5">
    <source>
        <dbReference type="ARBA" id="ARBA00022989"/>
    </source>
</evidence>
<evidence type="ECO:0000313" key="10">
    <source>
        <dbReference type="Proteomes" id="UP000694888"/>
    </source>
</evidence>
<protein>
    <submittedName>
        <fullName evidence="11 12">Solute carrier family 15 member 4 isoform X1</fullName>
    </submittedName>
</protein>
<keyword evidence="6 9" id="KW-0472">Membrane</keyword>
<feature type="region of interest" description="Disordered" evidence="8">
    <location>
        <begin position="1"/>
        <end position="59"/>
    </location>
</feature>
<evidence type="ECO:0000256" key="9">
    <source>
        <dbReference type="SAM" id="Phobius"/>
    </source>
</evidence>
<evidence type="ECO:0000256" key="4">
    <source>
        <dbReference type="ARBA" id="ARBA00022856"/>
    </source>
</evidence>
<feature type="transmembrane region" description="Helical" evidence="9">
    <location>
        <begin position="270"/>
        <end position="289"/>
    </location>
</feature>
<evidence type="ECO:0000256" key="8">
    <source>
        <dbReference type="SAM" id="MobiDB-lite"/>
    </source>
</evidence>
<feature type="compositionally biased region" description="Low complexity" evidence="8">
    <location>
        <begin position="29"/>
        <end position="42"/>
    </location>
</feature>
<dbReference type="RefSeq" id="XP_005097233.1">
    <property type="nucleotide sequence ID" value="XM_005097176.3"/>
</dbReference>
<feature type="transmembrane region" description="Helical" evidence="9">
    <location>
        <begin position="107"/>
        <end position="128"/>
    </location>
</feature>
<dbReference type="InterPro" id="IPR000109">
    <property type="entry name" value="POT_fam"/>
</dbReference>
<keyword evidence="4" id="KW-0571">Peptide transport</keyword>
<dbReference type="RefSeq" id="XP_035825364.1">
    <property type="nucleotide sequence ID" value="XM_035969471.1"/>
</dbReference>
<dbReference type="PANTHER" id="PTHR11654">
    <property type="entry name" value="OLIGOPEPTIDE TRANSPORTER-RELATED"/>
    <property type="match status" value="1"/>
</dbReference>
<feature type="transmembrane region" description="Helical" evidence="9">
    <location>
        <begin position="648"/>
        <end position="668"/>
    </location>
</feature>
<dbReference type="InterPro" id="IPR018456">
    <property type="entry name" value="PTR2_symporter_CS"/>
</dbReference>
<dbReference type="SUPFAM" id="SSF103473">
    <property type="entry name" value="MFS general substrate transporter"/>
    <property type="match status" value="1"/>
</dbReference>
<evidence type="ECO:0000256" key="7">
    <source>
        <dbReference type="RuleBase" id="RU003755"/>
    </source>
</evidence>
<name>A0ABM0JML4_APLCA</name>
<organism evidence="10 11">
    <name type="scientific">Aplysia californica</name>
    <name type="common">California sea hare</name>
    <dbReference type="NCBI Taxonomy" id="6500"/>
    <lineage>
        <taxon>Eukaryota</taxon>
        <taxon>Metazoa</taxon>
        <taxon>Spiralia</taxon>
        <taxon>Lophotrochozoa</taxon>
        <taxon>Mollusca</taxon>
        <taxon>Gastropoda</taxon>
        <taxon>Heterobranchia</taxon>
        <taxon>Euthyneura</taxon>
        <taxon>Tectipleura</taxon>
        <taxon>Aplysiida</taxon>
        <taxon>Aplysioidea</taxon>
        <taxon>Aplysiidae</taxon>
        <taxon>Aplysia</taxon>
    </lineage>
</organism>
<comment type="similarity">
    <text evidence="2 7">Belongs to the major facilitator superfamily. Proton-dependent oligopeptide transporter (POT/PTR) (TC 2.A.17) family.</text>
</comment>
<feature type="transmembrane region" description="Helical" evidence="9">
    <location>
        <begin position="377"/>
        <end position="395"/>
    </location>
</feature>
<feature type="transmembrane region" description="Helical" evidence="9">
    <location>
        <begin position="140"/>
        <end position="158"/>
    </location>
</feature>
<evidence type="ECO:0000256" key="1">
    <source>
        <dbReference type="ARBA" id="ARBA00004141"/>
    </source>
</evidence>
<comment type="subcellular location">
    <subcellularLocation>
        <location evidence="1 7">Membrane</location>
        <topology evidence="1 7">Multi-pass membrane protein</topology>
    </subcellularLocation>
</comment>
<gene>
    <name evidence="11 12" type="primary">LOC101845686</name>
</gene>
<sequence>MSESEEQRPLIGRNPNWGRDRGPFATPQSSPSRRSVRRAGSSATGNYGNRPDASPQVLQPRSDSSLRMACGTILLTVVFERISYYGLTGNLVLFLNKDPFTWASYNAMNALFMFFGITYVMALIGGWIADSFLGRFKTMLIAFFIYLCGFISLPFLAVNTHSSSSHPRHRHLDNSTHTGSLPRICVTDEAGDQSSPFTERCSWLVYIILFVVAIGTGALKSNIAPFGSDQLHRSSQQAHLSFFNWFYWCVNMGSFVGLGAIAYIEQQVNFHIGYIVCACTLSLSAIIFLTGRCSYVCRTPDGSILSNIFRIIREAWKRKRQRQQLQRIHSKTESEGSSREIDEASVEERISFLDYAKHRYGGIFHNSLVDDVKKLKMILAVFAVLIPYWIVYFQMQTTFLFQGLHMRLGFTPSQPLYNLSTTVVPSAVPFHNTTSSQKPQFHHLHQNWTDTRDRPQIVAAWFSLFDAIFVIILLPLFDRVIYPRLSQAGYPFTFTKRVVLGMVFAMAAMFVAGVVEHYRLKEFWPYPDHPCLSKGINQIIGNTSYMAADMSVLWQIPQYALIGISEVFASVACLQFAVSVAPRSMKAIITGLFYFFSGLGSFLGTAILNILAASRTWFFDQDFGNINCRLPCPTPDSLDVQHKCHLDYYFFMLGAVEAAALGLFLLVARKFQLGAEELVPNLHNPAVRARAQHVQRQASQDTFSNTVTVSSSS</sequence>
<dbReference type="Pfam" id="PF00854">
    <property type="entry name" value="PTR2"/>
    <property type="match status" value="2"/>
</dbReference>
<keyword evidence="3 7" id="KW-0812">Transmembrane</keyword>
<keyword evidence="7" id="KW-0813">Transport</keyword>
<feature type="transmembrane region" description="Helical" evidence="9">
    <location>
        <begin position="498"/>
        <end position="515"/>
    </location>
</feature>
<evidence type="ECO:0000256" key="2">
    <source>
        <dbReference type="ARBA" id="ARBA00005982"/>
    </source>
</evidence>
<dbReference type="GeneID" id="101845686"/>
<proteinExistence type="inferred from homology"/>
<evidence type="ECO:0000256" key="6">
    <source>
        <dbReference type="ARBA" id="ARBA00023136"/>
    </source>
</evidence>
<dbReference type="Gene3D" id="1.20.1250.20">
    <property type="entry name" value="MFS general substrate transporter like domains"/>
    <property type="match status" value="1"/>
</dbReference>
<dbReference type="Proteomes" id="UP000694888">
    <property type="component" value="Unplaced"/>
</dbReference>
<accession>A0ABM0JML4</accession>
<feature type="transmembrane region" description="Helical" evidence="9">
    <location>
        <begin position="457"/>
        <end position="477"/>
    </location>
</feature>
<keyword evidence="10" id="KW-1185">Reference proteome</keyword>
<evidence type="ECO:0000256" key="3">
    <source>
        <dbReference type="ARBA" id="ARBA00022692"/>
    </source>
</evidence>
<feature type="transmembrane region" description="Helical" evidence="9">
    <location>
        <begin position="68"/>
        <end position="87"/>
    </location>
</feature>
<feature type="transmembrane region" description="Helical" evidence="9">
    <location>
        <begin position="245"/>
        <end position="264"/>
    </location>
</feature>